<evidence type="ECO:0000259" key="4">
    <source>
        <dbReference type="Pfam" id="PF22178"/>
    </source>
</evidence>
<evidence type="ECO:0000313" key="8">
    <source>
        <dbReference type="Proteomes" id="UP001283366"/>
    </source>
</evidence>
<accession>A0A1Y6IXX8</accession>
<evidence type="ECO:0000313" key="7">
    <source>
        <dbReference type="Proteomes" id="UP000196125"/>
    </source>
</evidence>
<dbReference type="Proteomes" id="UP000196125">
    <property type="component" value="Unassembled WGS sequence"/>
</dbReference>
<feature type="domain" description="Gp5/Type VI secretion system Vgr protein OB-fold" evidence="3">
    <location>
        <begin position="393"/>
        <end position="459"/>
    </location>
</feature>
<comment type="similarity">
    <text evidence="1">Belongs to the VgrG protein family.</text>
</comment>
<dbReference type="Pfam" id="PF04717">
    <property type="entry name" value="Phage_base_V"/>
    <property type="match status" value="1"/>
</dbReference>
<evidence type="ECO:0000313" key="6">
    <source>
        <dbReference type="EMBL" id="SMS02504.1"/>
    </source>
</evidence>
<dbReference type="Gene3D" id="4.10.220.110">
    <property type="match status" value="1"/>
</dbReference>
<organism evidence="6 7">
    <name type="scientific">Vibrio mangrovi</name>
    <dbReference type="NCBI Taxonomy" id="474394"/>
    <lineage>
        <taxon>Bacteria</taxon>
        <taxon>Pseudomonadati</taxon>
        <taxon>Pseudomonadota</taxon>
        <taxon>Gammaproteobacteria</taxon>
        <taxon>Vibrionales</taxon>
        <taxon>Vibrionaceae</taxon>
        <taxon>Vibrio</taxon>
    </lineage>
</organism>
<dbReference type="NCBIfam" id="TIGR03361">
    <property type="entry name" value="VI_Rhs_Vgr"/>
    <property type="match status" value="1"/>
</dbReference>
<dbReference type="InterPro" id="IPR006531">
    <property type="entry name" value="Gp5/Vgr_OB"/>
</dbReference>
<evidence type="ECO:0000259" key="3">
    <source>
        <dbReference type="Pfam" id="PF04717"/>
    </source>
</evidence>
<dbReference type="OrthoDB" id="9762420at2"/>
<dbReference type="InterPro" id="IPR017847">
    <property type="entry name" value="T6SS_RhsGE_Vgr_subset"/>
</dbReference>
<feature type="region of interest" description="Disordered" evidence="2">
    <location>
        <begin position="650"/>
        <end position="687"/>
    </location>
</feature>
<dbReference type="SUPFAM" id="SSF69255">
    <property type="entry name" value="gp5 N-terminal domain-like"/>
    <property type="match status" value="1"/>
</dbReference>
<dbReference type="AlphaFoldDB" id="A0A1Y6IXX8"/>
<dbReference type="InterPro" id="IPR054030">
    <property type="entry name" value="Gp5_Vgr_C"/>
</dbReference>
<dbReference type="Proteomes" id="UP001283366">
    <property type="component" value="Unassembled WGS sequence"/>
</dbReference>
<reference evidence="6 7" key="1">
    <citation type="submission" date="2017-05" db="EMBL/GenBank/DDBJ databases">
        <authorList>
            <person name="Song R."/>
            <person name="Chenine A.L."/>
            <person name="Ruprecht R.M."/>
        </authorList>
    </citation>
    <scope>NUCLEOTIDE SEQUENCE [LARGE SCALE GENOMIC DNA]</scope>
    <source>
        <strain evidence="6 7">CECT 7927</strain>
    </source>
</reference>
<feature type="domain" description="Gp5/Type VI secretion system Vgr C-terminal trimerisation" evidence="4">
    <location>
        <begin position="477"/>
        <end position="575"/>
    </location>
</feature>
<feature type="compositionally biased region" description="Basic and acidic residues" evidence="2">
    <location>
        <begin position="670"/>
        <end position="687"/>
    </location>
</feature>
<dbReference type="RefSeq" id="WP_087482511.1">
    <property type="nucleotide sequence ID" value="NZ_AP024883.1"/>
</dbReference>
<dbReference type="PANTHER" id="PTHR32305:SF11">
    <property type="entry name" value="TYPE VI SECRETION SYSTEM SPIKE PROTEIN VGRG3"/>
    <property type="match status" value="1"/>
</dbReference>
<dbReference type="Pfam" id="PF05954">
    <property type="entry name" value="Phage_GPD"/>
    <property type="match status" value="1"/>
</dbReference>
<evidence type="ECO:0000313" key="5">
    <source>
        <dbReference type="EMBL" id="MDW6001948.1"/>
    </source>
</evidence>
<dbReference type="Gene3D" id="2.30.110.50">
    <property type="match status" value="1"/>
</dbReference>
<protein>
    <submittedName>
        <fullName evidence="6">Phage-related baseplate assembly protein</fullName>
    </submittedName>
    <submittedName>
        <fullName evidence="5">Type VI secretion system tip protein TssI/VgrG</fullName>
    </submittedName>
</protein>
<keyword evidence="8" id="KW-1185">Reference proteome</keyword>
<dbReference type="InterPro" id="IPR037026">
    <property type="entry name" value="Vgr_OB-fold_dom_sf"/>
</dbReference>
<dbReference type="Gene3D" id="2.40.50.230">
    <property type="entry name" value="Gp5 N-terminal domain"/>
    <property type="match status" value="1"/>
</dbReference>
<dbReference type="Pfam" id="PF22178">
    <property type="entry name" value="Gp5_trimer_C"/>
    <property type="match status" value="1"/>
</dbReference>
<name>A0A1Y6IXX8_9VIBR</name>
<dbReference type="Gene3D" id="3.55.50.10">
    <property type="entry name" value="Baseplate protein-like domains"/>
    <property type="match status" value="1"/>
</dbReference>
<dbReference type="InterPro" id="IPR050708">
    <property type="entry name" value="T6SS_VgrG/RHS"/>
</dbReference>
<dbReference type="EMBL" id="JAWRCO010000001">
    <property type="protein sequence ID" value="MDW6001948.1"/>
    <property type="molecule type" value="Genomic_DNA"/>
</dbReference>
<dbReference type="SUPFAM" id="SSF69279">
    <property type="entry name" value="Phage tail proteins"/>
    <property type="match status" value="2"/>
</dbReference>
<dbReference type="NCBIfam" id="TIGR01646">
    <property type="entry name" value="vgr_GE"/>
    <property type="match status" value="1"/>
</dbReference>
<dbReference type="InterPro" id="IPR006533">
    <property type="entry name" value="T6SS_Vgr_RhsGE"/>
</dbReference>
<proteinExistence type="inferred from homology"/>
<dbReference type="SUPFAM" id="SSF69349">
    <property type="entry name" value="Phage fibre proteins"/>
    <property type="match status" value="1"/>
</dbReference>
<evidence type="ECO:0000256" key="1">
    <source>
        <dbReference type="ARBA" id="ARBA00005558"/>
    </source>
</evidence>
<dbReference type="EMBL" id="FXXI01000010">
    <property type="protein sequence ID" value="SMS02504.1"/>
    <property type="molecule type" value="Genomic_DNA"/>
</dbReference>
<gene>
    <name evidence="5" type="primary">tssI</name>
    <name evidence="5" type="ORF">SBX37_03430</name>
    <name evidence="6" type="ORF">VIM7927_03837</name>
</gene>
<evidence type="ECO:0000256" key="2">
    <source>
        <dbReference type="SAM" id="MobiDB-lite"/>
    </source>
</evidence>
<sequence>MTTLGFRFTIDGVQDETLVVREYQGDESISDALAGQGERIYGFRYRVELASRNADLTAKQIVDKAALLEVIQNGEVTQKVHGIIRNFSKGDTGHSHTFYSITLVPALERLSLRRNSRIFQEKNVLDIFAVIFQEMNISDYIFSVKRECAPREFCVQYRESDLDFFHRLAAEEGLMYTFTHEAGKHTLVVTDNSEGFTQLGAPVPYNALSGGHMTTPYVSTMAERYQSEVSSVFMQDYSFKKPDYHFVQSIDGADLSNQLSDYEYFDHPGRFKDDANAKAFSQIRLEYLRRQAHTASGKSNDARLQGGVRFDLEEHIDDGMNHEWLVVSVSHQGSQPQALEEAGGSGATTYANQFTVIPKDVLWRATPQPKPQVDGPCIATVVGPKGEEIYCDEHGRVKLHFPWDRYDQSDEQSSCWVRVAQGWAGAQYGFMAIPRIGHEVIVSFLNGDPDQPIITGRTYHATNVPPYILPNHKTRTVLKTQTHQGEGSNEVRFEDQSGVEQIYIHAQKDQDIVTNNIHRESVGLDSHRRIGRHFYQMITENVHRLVGKNVTEEFGQDHHVKVGRNVVQRIVGKLSQFISGGIIQKIDGGLVTQMSASEEKEIGANQRVAVSNESYLKAKQIILDAGDSLTIHGPGGFVKIDSGGVTISGSKVKINEGGSPDKGTAPTMVKPDDTDKPQEPEAPDRRG</sequence>
<reference evidence="5 8" key="2">
    <citation type="submission" date="2023-11" db="EMBL/GenBank/DDBJ databases">
        <title>Plant-associative lifestyle of Vibrio porteresiae and its evolutionary dynamics.</title>
        <authorList>
            <person name="Rameshkumar N."/>
            <person name="Kirti K."/>
        </authorList>
    </citation>
    <scope>NUCLEOTIDE SEQUENCE [LARGE SCALE GENOMIC DNA]</scope>
    <source>
        <strain evidence="5 8">MSSRF38</strain>
    </source>
</reference>
<dbReference type="PANTHER" id="PTHR32305">
    <property type="match status" value="1"/>
</dbReference>